<evidence type="ECO:0000313" key="2">
    <source>
        <dbReference type="EMBL" id="GFR80179.1"/>
    </source>
</evidence>
<comment type="caution">
    <text evidence="2">The sequence shown here is derived from an EMBL/GenBank/DDBJ whole genome shotgun (WGS) entry which is preliminary data.</text>
</comment>
<dbReference type="EMBL" id="BMAT01004774">
    <property type="protein sequence ID" value="GFR80179.1"/>
    <property type="molecule type" value="Genomic_DNA"/>
</dbReference>
<sequence length="103" mass="11389">MDGLCMHCLYYLRDRGTVIRDLARLNLGRRDVTYRSLLEFSFPHPGDVGSEEDGEGCLSGATDHQQRRSQVADPTAAAADESVGGCAGKQKQKENQRTARFKT</sequence>
<organism evidence="2 3">
    <name type="scientific">Elysia marginata</name>
    <dbReference type="NCBI Taxonomy" id="1093978"/>
    <lineage>
        <taxon>Eukaryota</taxon>
        <taxon>Metazoa</taxon>
        <taxon>Spiralia</taxon>
        <taxon>Lophotrochozoa</taxon>
        <taxon>Mollusca</taxon>
        <taxon>Gastropoda</taxon>
        <taxon>Heterobranchia</taxon>
        <taxon>Euthyneura</taxon>
        <taxon>Panpulmonata</taxon>
        <taxon>Sacoglossa</taxon>
        <taxon>Placobranchoidea</taxon>
        <taxon>Plakobranchidae</taxon>
        <taxon>Elysia</taxon>
    </lineage>
</organism>
<gene>
    <name evidence="2" type="ORF">ElyMa_002308300</name>
</gene>
<evidence type="ECO:0000256" key="1">
    <source>
        <dbReference type="SAM" id="MobiDB-lite"/>
    </source>
</evidence>
<reference evidence="2 3" key="1">
    <citation type="journal article" date="2021" name="Elife">
        <title>Chloroplast acquisition without the gene transfer in kleptoplastic sea slugs, Plakobranchus ocellatus.</title>
        <authorList>
            <person name="Maeda T."/>
            <person name="Takahashi S."/>
            <person name="Yoshida T."/>
            <person name="Shimamura S."/>
            <person name="Takaki Y."/>
            <person name="Nagai Y."/>
            <person name="Toyoda A."/>
            <person name="Suzuki Y."/>
            <person name="Arimoto A."/>
            <person name="Ishii H."/>
            <person name="Satoh N."/>
            <person name="Nishiyama T."/>
            <person name="Hasebe M."/>
            <person name="Maruyama T."/>
            <person name="Minagawa J."/>
            <person name="Obokata J."/>
            <person name="Shigenobu S."/>
        </authorList>
    </citation>
    <scope>NUCLEOTIDE SEQUENCE [LARGE SCALE GENOMIC DNA]</scope>
</reference>
<proteinExistence type="predicted"/>
<dbReference type="AlphaFoldDB" id="A0AAV4G453"/>
<accession>A0AAV4G453</accession>
<keyword evidence="3" id="KW-1185">Reference proteome</keyword>
<evidence type="ECO:0000313" key="3">
    <source>
        <dbReference type="Proteomes" id="UP000762676"/>
    </source>
</evidence>
<feature type="region of interest" description="Disordered" evidence="1">
    <location>
        <begin position="43"/>
        <end position="103"/>
    </location>
</feature>
<dbReference type="Proteomes" id="UP000762676">
    <property type="component" value="Unassembled WGS sequence"/>
</dbReference>
<name>A0AAV4G453_9GAST</name>
<protein>
    <submittedName>
        <fullName evidence="2">Uncharacterized protein</fullName>
    </submittedName>
</protein>